<dbReference type="PIRSF" id="PIRSF000429">
    <property type="entry name" value="Ac-CoA_Ac_transf"/>
    <property type="match status" value="1"/>
</dbReference>
<dbReference type="AlphaFoldDB" id="E3JCV5"/>
<dbReference type="eggNOG" id="COG0183">
    <property type="taxonomic scope" value="Bacteria"/>
</dbReference>
<dbReference type="Proteomes" id="UP000002484">
    <property type="component" value="Chromosome"/>
</dbReference>
<keyword evidence="2" id="KW-1185">Reference proteome</keyword>
<dbReference type="SUPFAM" id="SSF53901">
    <property type="entry name" value="Thiolase-like"/>
    <property type="match status" value="2"/>
</dbReference>
<dbReference type="InterPro" id="IPR016039">
    <property type="entry name" value="Thiolase-like"/>
</dbReference>
<accession>E3JCV5</accession>
<reference evidence="1 2" key="1">
    <citation type="submission" date="2010-10" db="EMBL/GenBank/DDBJ databases">
        <title>Complete sequence of Frankia sp. EuI1c.</title>
        <authorList>
            <consortium name="US DOE Joint Genome Institute"/>
            <person name="Lucas S."/>
            <person name="Copeland A."/>
            <person name="Lapidus A."/>
            <person name="Cheng J.-F."/>
            <person name="Bruce D."/>
            <person name="Goodwin L."/>
            <person name="Pitluck S."/>
            <person name="Chertkov O."/>
            <person name="Detter J.C."/>
            <person name="Han C."/>
            <person name="Tapia R."/>
            <person name="Land M."/>
            <person name="Hauser L."/>
            <person name="Jeffries C."/>
            <person name="Kyrpides N."/>
            <person name="Ivanova N."/>
            <person name="Mikhailova N."/>
            <person name="Beauchemin N."/>
            <person name="Sen A."/>
            <person name="Sur S.A."/>
            <person name="Gtari M."/>
            <person name="Wall L."/>
            <person name="Tisa L."/>
            <person name="Woyke T."/>
        </authorList>
    </citation>
    <scope>NUCLEOTIDE SEQUENCE [LARGE SCALE GENOMIC DNA]</scope>
    <source>
        <strain evidence="2">DSM 45817 / CECT 9037 / EuI1c</strain>
    </source>
</reference>
<keyword evidence="1" id="KW-0808">Transferase</keyword>
<dbReference type="PANTHER" id="PTHR42870">
    <property type="entry name" value="ACETYL-COA C-ACETYLTRANSFERASE"/>
    <property type="match status" value="1"/>
</dbReference>
<dbReference type="Gene3D" id="3.40.47.10">
    <property type="match status" value="1"/>
</dbReference>
<dbReference type="STRING" id="298654.FraEuI1c_1894"/>
<dbReference type="InterPro" id="IPR002155">
    <property type="entry name" value="Thiolase"/>
</dbReference>
<protein>
    <submittedName>
        <fullName evidence="1">Acetyl-CoA acetyltransferase-like protein</fullName>
    </submittedName>
</protein>
<evidence type="ECO:0000313" key="2">
    <source>
        <dbReference type="Proteomes" id="UP000002484"/>
    </source>
</evidence>
<dbReference type="InParanoid" id="E3JCV5"/>
<dbReference type="PANTHER" id="PTHR42870:SF1">
    <property type="entry name" value="NON-SPECIFIC LIPID-TRANSFER PROTEIN-LIKE 2"/>
    <property type="match status" value="1"/>
</dbReference>
<dbReference type="HOGENOM" id="CLU_067102_0_0_11"/>
<evidence type="ECO:0000313" key="1">
    <source>
        <dbReference type="EMBL" id="ADP79945.1"/>
    </source>
</evidence>
<dbReference type="NCBIfam" id="NF005924">
    <property type="entry name" value="PRK07937.1"/>
    <property type="match status" value="1"/>
</dbReference>
<dbReference type="EMBL" id="CP002299">
    <property type="protein sequence ID" value="ADP79945.1"/>
    <property type="molecule type" value="Genomic_DNA"/>
</dbReference>
<organism evidence="1 2">
    <name type="scientific">Pseudofrankia inefficax (strain DSM 45817 / CECT 9037 / DDB 130130 / EuI1c)</name>
    <name type="common">Frankia inefficax</name>
    <dbReference type="NCBI Taxonomy" id="298654"/>
    <lineage>
        <taxon>Bacteria</taxon>
        <taxon>Bacillati</taxon>
        <taxon>Actinomycetota</taxon>
        <taxon>Actinomycetes</taxon>
        <taxon>Frankiales</taxon>
        <taxon>Frankiaceae</taxon>
        <taxon>Pseudofrankia</taxon>
    </lineage>
</organism>
<name>E3JCV5_PSEI1</name>
<dbReference type="RefSeq" id="WP_013423064.1">
    <property type="nucleotide sequence ID" value="NC_014666.1"/>
</dbReference>
<dbReference type="KEGG" id="fri:FraEuI1c_1894"/>
<dbReference type="OrthoDB" id="3741563at2"/>
<proteinExistence type="predicted"/>
<gene>
    <name evidence="1" type="ordered locus">FraEuI1c_1894</name>
</gene>
<dbReference type="GO" id="GO:0016747">
    <property type="term" value="F:acyltransferase activity, transferring groups other than amino-acyl groups"/>
    <property type="evidence" value="ECO:0007669"/>
    <property type="project" value="InterPro"/>
</dbReference>
<sequence>MTDNESVFGEPVAIVGYALSPMSEFAETTEVQLCLDVVTRALVNAGLDRKEIDFTCSGSADYLSGGTFTFVANLDAVGAWPPIRESHVEMDGAWALHEAWVRLLIGDERTALVFGSGKSSTGDLTRVLNLQTDPYYLAPLGVDPLSLAALQARALLDTGKATERDLAAVAARARQAAAANPHAVPAVAAAGQGLTASPGEPSDAEIDALLAGEYVRSPLREHDASPVTDGACALVLATASVAHRLAAEHGISPVWITGLEHFVEPHQPGMRDLTDSVSTRKAAQAAGLGTGGPVEVAELSATYSHEEIILRDALGLPADCVVNPSGGALAANPVMATGLVRVVEAARSIREQGHGRALAHATSGPCLQQNLVCLLNREPGEREPQGETR</sequence>